<reference evidence="3" key="1">
    <citation type="journal article" date="2019" name="Int. J. Syst. Evol. Microbiol.">
        <title>The Global Catalogue of Microorganisms (GCM) 10K type strain sequencing project: providing services to taxonomists for standard genome sequencing and annotation.</title>
        <authorList>
            <consortium name="The Broad Institute Genomics Platform"/>
            <consortium name="The Broad Institute Genome Sequencing Center for Infectious Disease"/>
            <person name="Wu L."/>
            <person name="Ma J."/>
        </authorList>
    </citation>
    <scope>NUCLEOTIDE SEQUENCE [LARGE SCALE GENOMIC DNA]</scope>
    <source>
        <strain evidence="3">JCM 31696</strain>
    </source>
</reference>
<organism evidence="2 3">
    <name type="scientific">Actinomadura adrarensis</name>
    <dbReference type="NCBI Taxonomy" id="1819600"/>
    <lineage>
        <taxon>Bacteria</taxon>
        <taxon>Bacillati</taxon>
        <taxon>Actinomycetota</taxon>
        <taxon>Actinomycetes</taxon>
        <taxon>Streptosporangiales</taxon>
        <taxon>Thermomonosporaceae</taxon>
        <taxon>Actinomadura</taxon>
    </lineage>
</organism>
<dbReference type="EMBL" id="JBHTIR010004402">
    <property type="protein sequence ID" value="MFD0857319.1"/>
    <property type="molecule type" value="Genomic_DNA"/>
</dbReference>
<feature type="domain" description="HTH cro/C1-type" evidence="1">
    <location>
        <begin position="18"/>
        <end position="70"/>
    </location>
</feature>
<dbReference type="Gene3D" id="1.10.260.40">
    <property type="entry name" value="lambda repressor-like DNA-binding domains"/>
    <property type="match status" value="1"/>
</dbReference>
<name>A0ABW3CTH6_9ACTN</name>
<evidence type="ECO:0000259" key="1">
    <source>
        <dbReference type="PROSITE" id="PS50943"/>
    </source>
</evidence>
<dbReference type="InterPro" id="IPR043917">
    <property type="entry name" value="DUF5753"/>
</dbReference>
<comment type="caution">
    <text evidence="2">The sequence shown here is derived from an EMBL/GenBank/DDBJ whole genome shotgun (WGS) entry which is preliminary data.</text>
</comment>
<sequence>MATIDPSESARAYLAYHLKRLRDERGWSQPALGNKIHVSGSLVSGIETQQRRPTLKNLKALDKVFGLDQFFAPLYPRILEETGLPAGFPEFADAEAEAGMLRSYQNFVIHGLFQTPDYARAVLAAGEQPTKLEQLVHTRLERQGILHKEDPPAIISLLDASVLRRPFGGREVMRAQLEHLLKLAELPHIHIHIVPEEAELCPEGAFTLMSSPGEPDVSYVEMAGGRGQLIDDDEYVAELGILFELIRSKALTAEDSVTAIRKALEEL</sequence>
<gene>
    <name evidence="2" type="ORF">ACFQ07_34265</name>
</gene>
<protein>
    <submittedName>
        <fullName evidence="2">Helix-turn-helix domain-containing protein</fullName>
    </submittedName>
</protein>
<dbReference type="Pfam" id="PF01381">
    <property type="entry name" value="HTH_3"/>
    <property type="match status" value="1"/>
</dbReference>
<keyword evidence="3" id="KW-1185">Reference proteome</keyword>
<evidence type="ECO:0000313" key="3">
    <source>
        <dbReference type="Proteomes" id="UP001597083"/>
    </source>
</evidence>
<accession>A0ABW3CTH6</accession>
<dbReference type="CDD" id="cd00093">
    <property type="entry name" value="HTH_XRE"/>
    <property type="match status" value="1"/>
</dbReference>
<dbReference type="SUPFAM" id="SSF47413">
    <property type="entry name" value="lambda repressor-like DNA-binding domains"/>
    <property type="match status" value="1"/>
</dbReference>
<proteinExistence type="predicted"/>
<dbReference type="InterPro" id="IPR010982">
    <property type="entry name" value="Lambda_DNA-bd_dom_sf"/>
</dbReference>
<dbReference type="PROSITE" id="PS50943">
    <property type="entry name" value="HTH_CROC1"/>
    <property type="match status" value="1"/>
</dbReference>
<dbReference type="SMART" id="SM00530">
    <property type="entry name" value="HTH_XRE"/>
    <property type="match status" value="1"/>
</dbReference>
<dbReference type="Pfam" id="PF19054">
    <property type="entry name" value="DUF5753"/>
    <property type="match status" value="1"/>
</dbReference>
<dbReference type="Proteomes" id="UP001597083">
    <property type="component" value="Unassembled WGS sequence"/>
</dbReference>
<evidence type="ECO:0000313" key="2">
    <source>
        <dbReference type="EMBL" id="MFD0857319.1"/>
    </source>
</evidence>
<dbReference type="InterPro" id="IPR001387">
    <property type="entry name" value="Cro/C1-type_HTH"/>
</dbReference>